<sequence>MNIVKNVIVVGSVAAGFALAGPGMSLASAATPAQTVVNQPSAPSSTPPKEPTCGPFQDAPHWDFDAPSNPLGDWCTQWQGQPRDTTKDGGGGTVFMK</sequence>
<feature type="signal peptide" evidence="2">
    <location>
        <begin position="1"/>
        <end position="20"/>
    </location>
</feature>
<protein>
    <recommendedName>
        <fullName evidence="5">Pili structural subunit</fullName>
    </recommendedName>
</protein>
<feature type="chain" id="PRO_5038704468" description="Pili structural subunit" evidence="2">
    <location>
        <begin position="21"/>
        <end position="97"/>
    </location>
</feature>
<organism evidence="3 4">
    <name type="scientific">Rhodococcus koreensis</name>
    <dbReference type="NCBI Taxonomy" id="99653"/>
    <lineage>
        <taxon>Bacteria</taxon>
        <taxon>Bacillati</taxon>
        <taxon>Actinomycetota</taxon>
        <taxon>Actinomycetes</taxon>
        <taxon>Mycobacteriales</taxon>
        <taxon>Nocardiaceae</taxon>
        <taxon>Rhodococcus</taxon>
    </lineage>
</organism>
<evidence type="ECO:0000256" key="1">
    <source>
        <dbReference type="SAM" id="MobiDB-lite"/>
    </source>
</evidence>
<dbReference type="Proteomes" id="UP000183561">
    <property type="component" value="Unassembled WGS sequence"/>
</dbReference>
<feature type="region of interest" description="Disordered" evidence="1">
    <location>
        <begin position="37"/>
        <end position="97"/>
    </location>
</feature>
<reference evidence="4" key="1">
    <citation type="submission" date="2016-10" db="EMBL/GenBank/DDBJ databases">
        <authorList>
            <person name="Varghese N."/>
            <person name="Submissions S."/>
        </authorList>
    </citation>
    <scope>NUCLEOTIDE SEQUENCE [LARGE SCALE GENOMIC DNA]</scope>
    <source>
        <strain evidence="4">DSM 44498</strain>
    </source>
</reference>
<evidence type="ECO:0000313" key="3">
    <source>
        <dbReference type="EMBL" id="SEC76388.1"/>
    </source>
</evidence>
<dbReference type="EMBL" id="FNSV01000005">
    <property type="protein sequence ID" value="SEC76388.1"/>
    <property type="molecule type" value="Genomic_DNA"/>
</dbReference>
<dbReference type="AlphaFoldDB" id="A0A1H4V700"/>
<gene>
    <name evidence="3" type="ORF">SAMN04490239_5361</name>
</gene>
<keyword evidence="4" id="KW-1185">Reference proteome</keyword>
<evidence type="ECO:0000313" key="4">
    <source>
        <dbReference type="Proteomes" id="UP000183561"/>
    </source>
</evidence>
<evidence type="ECO:0008006" key="5">
    <source>
        <dbReference type="Google" id="ProtNLM"/>
    </source>
</evidence>
<keyword evidence="2" id="KW-0732">Signal</keyword>
<evidence type="ECO:0000256" key="2">
    <source>
        <dbReference type="SAM" id="SignalP"/>
    </source>
</evidence>
<feature type="compositionally biased region" description="Gly residues" evidence="1">
    <location>
        <begin position="88"/>
        <end position="97"/>
    </location>
</feature>
<proteinExistence type="predicted"/>
<name>A0A1H4V700_9NOCA</name>
<dbReference type="RefSeq" id="WP_072943717.1">
    <property type="nucleotide sequence ID" value="NZ_CP070609.1"/>
</dbReference>
<dbReference type="OrthoDB" id="9865323at2"/>
<accession>A0A1H4V700</accession>